<keyword evidence="3" id="KW-1185">Reference proteome</keyword>
<feature type="region of interest" description="Disordered" evidence="1">
    <location>
        <begin position="148"/>
        <end position="176"/>
    </location>
</feature>
<evidence type="ECO:0000313" key="2">
    <source>
        <dbReference type="EMBL" id="SFW74700.1"/>
    </source>
</evidence>
<gene>
    <name evidence="2" type="ORF">SAMN04489730_3814</name>
</gene>
<evidence type="ECO:0000313" key="3">
    <source>
        <dbReference type="Proteomes" id="UP000182740"/>
    </source>
</evidence>
<protein>
    <submittedName>
        <fullName evidence="2">Uncharacterized protein</fullName>
    </submittedName>
</protein>
<organism evidence="2 3">
    <name type="scientific">Amycolatopsis australiensis</name>
    <dbReference type="NCBI Taxonomy" id="546364"/>
    <lineage>
        <taxon>Bacteria</taxon>
        <taxon>Bacillati</taxon>
        <taxon>Actinomycetota</taxon>
        <taxon>Actinomycetes</taxon>
        <taxon>Pseudonocardiales</taxon>
        <taxon>Pseudonocardiaceae</taxon>
        <taxon>Amycolatopsis</taxon>
    </lineage>
</organism>
<dbReference type="EMBL" id="FPJG01000006">
    <property type="protein sequence ID" value="SFW74700.1"/>
    <property type="molecule type" value="Genomic_DNA"/>
</dbReference>
<dbReference type="OrthoDB" id="3693098at2"/>
<dbReference type="RefSeq" id="WP_072477562.1">
    <property type="nucleotide sequence ID" value="NZ_FPJG01000006.1"/>
</dbReference>
<evidence type="ECO:0000256" key="1">
    <source>
        <dbReference type="SAM" id="MobiDB-lite"/>
    </source>
</evidence>
<proteinExistence type="predicted"/>
<accession>A0A1K1RSE9</accession>
<reference evidence="3" key="1">
    <citation type="submission" date="2016-11" db="EMBL/GenBank/DDBJ databases">
        <authorList>
            <person name="Varghese N."/>
            <person name="Submissions S."/>
        </authorList>
    </citation>
    <scope>NUCLEOTIDE SEQUENCE [LARGE SCALE GENOMIC DNA]</scope>
    <source>
        <strain evidence="3">DSM 44671</strain>
    </source>
</reference>
<dbReference type="Proteomes" id="UP000182740">
    <property type="component" value="Unassembled WGS sequence"/>
</dbReference>
<name>A0A1K1RSE9_9PSEU</name>
<feature type="compositionally biased region" description="Basic and acidic residues" evidence="1">
    <location>
        <begin position="148"/>
        <end position="158"/>
    </location>
</feature>
<sequence>MISPVTNPFASLWDEPTSEPLTTLLTRHRVFLPEFNADSRLERITGSFTWELDGFVDAVRVKGETDAAAMRVDHAGEKVWEREGDTLTNLHQLVDLPQPSAAARAPSGDQLRSATVDNVRWPGARRHGRPRLTVAEARQALVSLPRVRWHDPQSKEQARTQLQPPGGESARSHSARGAAMTTAFGWQPGAVPPSGVIYAAGVFRPQILHRVRYGTPVFRLGSQNAADLGWLNKYAVFAVCGCLCLAVVADDAVGQREDCSACWEHDKAQPAADPRTVDATSHRGAIRGDLWPTAPPLDLALQPVLAVATWRGTQRRSTSAEHTASRLRTRSAEIDTACITATVERDAHHLPTAVDHAA</sequence>
<dbReference type="AlphaFoldDB" id="A0A1K1RSE9"/>